<dbReference type="EMBL" id="SCFV01000020">
    <property type="protein sequence ID" value="TRO10695.1"/>
    <property type="molecule type" value="Genomic_DNA"/>
</dbReference>
<dbReference type="AlphaFoldDB" id="A0ABD7RNZ2"/>
<accession>A0ABD7RNZ2</accession>
<protein>
    <recommendedName>
        <fullName evidence="3">Transposase</fullName>
    </recommendedName>
</protein>
<organism evidence="1 2">
    <name type="scientific">Ectopseudomonas mendocina</name>
    <name type="common">Pseudomonas mendocina</name>
    <dbReference type="NCBI Taxonomy" id="300"/>
    <lineage>
        <taxon>Bacteria</taxon>
        <taxon>Pseudomonadati</taxon>
        <taxon>Pseudomonadota</taxon>
        <taxon>Gammaproteobacteria</taxon>
        <taxon>Pseudomonadales</taxon>
        <taxon>Pseudomonadaceae</taxon>
        <taxon>Ectopseudomonas</taxon>
    </lineage>
</organism>
<reference evidence="1 2" key="1">
    <citation type="submission" date="2019-01" db="EMBL/GenBank/DDBJ databases">
        <title>Whole genome shotgun sequencing of Pseudomonas spp. isolated by its ability to degrade furfural.</title>
        <authorList>
            <person name="Donoso R."/>
            <person name="Farkas C."/>
            <person name="Villegas P."/>
            <person name="Gonzales-Toro F."/>
            <person name="Guajardo-Parra M."/>
            <person name="Araya-Nail M."/>
            <person name="Morgante V."/>
            <person name="Perez-Pantoja D."/>
        </authorList>
    </citation>
    <scope>NUCLEOTIDE SEQUENCE [LARGE SCALE GENOMIC DNA]</scope>
    <source>
        <strain evidence="1 2">VN231</strain>
    </source>
</reference>
<sequence length="97" mass="10613">MKHVEISKSRQRQLAVAFRAGRTAATQHVGELLVSIQVCNPYSERGCMPESMASVRCAQWHAFNAGVERQMGKISNASTALRNARFFMRSAAAIGCA</sequence>
<dbReference type="RefSeq" id="WP_143503310.1">
    <property type="nucleotide sequence ID" value="NZ_SCFV01000020.1"/>
</dbReference>
<comment type="caution">
    <text evidence="1">The sequence shown here is derived from an EMBL/GenBank/DDBJ whole genome shotgun (WGS) entry which is preliminary data.</text>
</comment>
<name>A0ABD7RNZ2_ECTME</name>
<evidence type="ECO:0000313" key="2">
    <source>
        <dbReference type="Proteomes" id="UP000317327"/>
    </source>
</evidence>
<evidence type="ECO:0008006" key="3">
    <source>
        <dbReference type="Google" id="ProtNLM"/>
    </source>
</evidence>
<proteinExistence type="predicted"/>
<gene>
    <name evidence="1" type="ORF">EQ836_25350</name>
</gene>
<evidence type="ECO:0000313" key="1">
    <source>
        <dbReference type="EMBL" id="TRO10695.1"/>
    </source>
</evidence>
<dbReference type="Proteomes" id="UP000317327">
    <property type="component" value="Unassembled WGS sequence"/>
</dbReference>